<dbReference type="InterPro" id="IPR001054">
    <property type="entry name" value="A/G_cyclase"/>
</dbReference>
<evidence type="ECO:0000259" key="9">
    <source>
        <dbReference type="PROSITE" id="PS50112"/>
    </source>
</evidence>
<dbReference type="SUPFAM" id="SSF55073">
    <property type="entry name" value="Nucleotide cyclase"/>
    <property type="match status" value="1"/>
</dbReference>
<dbReference type="InterPro" id="IPR000014">
    <property type="entry name" value="PAS"/>
</dbReference>
<dbReference type="InterPro" id="IPR035965">
    <property type="entry name" value="PAS-like_dom_sf"/>
</dbReference>
<dbReference type="PROSITE" id="PS50125">
    <property type="entry name" value="GUANYLATE_CYCLASE_2"/>
    <property type="match status" value="1"/>
</dbReference>
<keyword evidence="5 8" id="KW-0472">Membrane</keyword>
<feature type="transmembrane region" description="Helical" evidence="8">
    <location>
        <begin position="225"/>
        <end position="244"/>
    </location>
</feature>
<dbReference type="GO" id="GO:0007168">
    <property type="term" value="P:receptor guanylyl cyclase signaling pathway"/>
    <property type="evidence" value="ECO:0007669"/>
    <property type="project" value="TreeGrafter"/>
</dbReference>
<reference evidence="11" key="1">
    <citation type="submission" date="2016-10" db="EMBL/GenBank/DDBJ databases">
        <authorList>
            <person name="Benchimol M."/>
            <person name="Almeida L.G."/>
            <person name="Vasconcelos A.T."/>
            <person name="Perreira-Neves A."/>
            <person name="Rosa I.A."/>
            <person name="Tasca T."/>
            <person name="Bogo M.R."/>
            <person name="de Souza W."/>
        </authorList>
    </citation>
    <scope>NUCLEOTIDE SEQUENCE [LARGE SCALE GENOMIC DNA]</scope>
    <source>
        <strain evidence="11">K</strain>
    </source>
</reference>
<evidence type="ECO:0000256" key="3">
    <source>
        <dbReference type="ARBA" id="ARBA00022741"/>
    </source>
</evidence>
<feature type="transmembrane region" description="Helical" evidence="8">
    <location>
        <begin position="1144"/>
        <end position="1165"/>
    </location>
</feature>
<feature type="transmembrane region" description="Helical" evidence="8">
    <location>
        <begin position="279"/>
        <end position="297"/>
    </location>
</feature>
<accession>A0A1J4JGC8</accession>
<evidence type="ECO:0000256" key="5">
    <source>
        <dbReference type="ARBA" id="ARBA00023136"/>
    </source>
</evidence>
<name>A0A1J4JGC8_9EUKA</name>
<sequence>MAMLPVESSMMSHSQSEIVTIGSRKALITGTTSKIDSIFPIYDHVCQKTKFPVSVMTIFAVYFLFQTAVVSFWPQAPFWAKEQNNQVAYWLSQVFFLVPTNPTESYLTILFIVILASFLMATFFLLSCIFYYLKNFRFSDWTLYPVKVIFEMIALVFIIPCAAFTGAGFLNLYKNNTAISWVFLVFGVITTCGAVILMGLGYTLKSHSVYLQNYLLSSFDSRTIVGMNITSAVSIVLSYLFTIFPSWCQIILQLIHIALNILLFIDMRYLPFHFTISNAIFQSMFISAAVNDLILIITNFVDLPFYVPVIIFGFFFILLTVVFYFVNKKKIQSLLNKLRDVSDEEGEQEINDLFESLGLTKNEKKIVQAIRLAFMNISPRFLDFSLFRCLTQNHSSCYALGAALQLIAFFPGESRKMNLLFSAICQKRDHSIAHRFLIYQVYRVNTLRQSSVSSAANEKFNELRNLTNNCEKLVRSFFVCKNPTISIFEQIAYQNNKVRALWEEGISDYPNNSKFYEDFAHFLIDCPAEFHDGILQKHRSDMIDAGHNFAKDYCYRSMVASYPDYIKKGKIDLRGIIKANVSNRKGSMSSASSNSRENSSTTSSFGEIDQEVEDTMGKMLLRQSKMRLALHHSIKDRKLNSTKFIPYSITFALLAFIIALVVIFMYLKTSFVERKTSMDRLSYISKVRFYMALSDDCIFMRFVNETGRFKSIPQLQHFAIEDANQGLEPYMNFNGDFAIEIMYYMNECRKYYGSLLKDVSYLASQDYDVYAMAAPLFENVLNITICYNGDYLQPQPSNLKNVVVLALFAMAQMSSYQDFVTWYNSSTYCEVIKNWDMTMVGSGLTFSSLTDDQNKRFLALQKNLKIMMIAIPVGMEIITFVPSFIATLLFINKIKSIAEVLSKMDNKVKQDAMKSIRPTMSDDDNLETTEIPPKTARIVIVLICFFFMTVITSLFTFIMVFYSDTVNENINILNGWQYYACNRLSLSCECFHMIITAPVLNDSIHIDFMSQQSEVDLGSDWMRQLDDMNEGLLQGAADSPPCFGYDEELDRLNLQEACSLDDNDTGIHDMYRCSSANQGIAAFRDFVVEICRDPNAFNGTIDADTPLNFLHLSNTHLWRRLEDCINRILDLAVIEYDTMVSNEMLFLIFGIILAFATFFVGFYLYQVMIIETTGAMSIIKRVHPLDIVNNKKLMDIILNRDSMQKEQGMTIDQSVIHNSFNSIVCTSINGVIEIVNQAITNLLGYTPEQLLGQQPATLFKQDDGEKITKQMQLMIEKQSPPVYEDHLICITDAALEIPCQITILAMVNSNSDVTSFVLIISDEAALIKQQKDAEEAKAQSENLLFQILPRDIVTKLNSGEKDISFTVPSASIIFIDIVKFSEYSTMLTPQEIMGNLSLIFAAFDNIIKKYNLITKIKLIGDVYMAAAGLFSPDEKPQAHAEQTVRFGLDALTELEDVNVRLNANLNIRIGVNSGGPLLAGVLGTDKPVFDIIGDPINVAARLQSTDVPGKVQIPQSTYDLIQDLDFFTEPRGEVYLKGKGQTTAYFVTTMSVLGAFQTMSQSDEIAKKNEE</sequence>
<evidence type="ECO:0000256" key="7">
    <source>
        <dbReference type="SAM" id="MobiDB-lite"/>
    </source>
</evidence>
<keyword evidence="2 8" id="KW-0812">Transmembrane</keyword>
<protein>
    <submittedName>
        <fullName evidence="11">Adenylate and Guanylate cyclase catalytic domain containing protein</fullName>
    </submittedName>
</protein>
<dbReference type="GO" id="GO:0001653">
    <property type="term" value="F:peptide receptor activity"/>
    <property type="evidence" value="ECO:0007669"/>
    <property type="project" value="TreeGrafter"/>
</dbReference>
<dbReference type="CDD" id="cd00130">
    <property type="entry name" value="PAS"/>
    <property type="match status" value="1"/>
</dbReference>
<comment type="subcellular location">
    <subcellularLocation>
        <location evidence="1">Membrane</location>
    </subcellularLocation>
</comment>
<dbReference type="GO" id="GO:0005886">
    <property type="term" value="C:plasma membrane"/>
    <property type="evidence" value="ECO:0007669"/>
    <property type="project" value="TreeGrafter"/>
</dbReference>
<evidence type="ECO:0000256" key="2">
    <source>
        <dbReference type="ARBA" id="ARBA00022692"/>
    </source>
</evidence>
<dbReference type="GO" id="GO:0004383">
    <property type="term" value="F:guanylate cyclase activity"/>
    <property type="evidence" value="ECO:0007669"/>
    <property type="project" value="TreeGrafter"/>
</dbReference>
<gene>
    <name evidence="11" type="ORF">TRFO_09889</name>
</gene>
<feature type="transmembrane region" description="Helical" evidence="8">
    <location>
        <begin position="303"/>
        <end position="326"/>
    </location>
</feature>
<feature type="domain" description="PAS" evidence="9">
    <location>
        <begin position="1215"/>
        <end position="1278"/>
    </location>
</feature>
<evidence type="ECO:0000256" key="6">
    <source>
        <dbReference type="ARBA" id="ARBA00023239"/>
    </source>
</evidence>
<feature type="transmembrane region" description="Helical" evidence="8">
    <location>
        <begin position="938"/>
        <end position="962"/>
    </location>
</feature>
<evidence type="ECO:0000256" key="8">
    <source>
        <dbReference type="SAM" id="Phobius"/>
    </source>
</evidence>
<feature type="transmembrane region" description="Helical" evidence="8">
    <location>
        <begin position="51"/>
        <end position="73"/>
    </location>
</feature>
<dbReference type="SUPFAM" id="SSF55785">
    <property type="entry name" value="PYP-like sensor domain (PAS domain)"/>
    <property type="match status" value="1"/>
</dbReference>
<dbReference type="InterPro" id="IPR050401">
    <property type="entry name" value="Cyclic_nucleotide_synthase"/>
</dbReference>
<dbReference type="PROSITE" id="PS50112">
    <property type="entry name" value="PAS"/>
    <property type="match status" value="1"/>
</dbReference>
<dbReference type="NCBIfam" id="TIGR00229">
    <property type="entry name" value="sensory_box"/>
    <property type="match status" value="1"/>
</dbReference>
<evidence type="ECO:0000313" key="11">
    <source>
        <dbReference type="EMBL" id="OHS96509.1"/>
    </source>
</evidence>
<dbReference type="RefSeq" id="XP_068349646.1">
    <property type="nucleotide sequence ID" value="XM_068495125.1"/>
</dbReference>
<feature type="transmembrane region" description="Helical" evidence="8">
    <location>
        <begin position="250"/>
        <end position="267"/>
    </location>
</feature>
<feature type="region of interest" description="Disordered" evidence="7">
    <location>
        <begin position="585"/>
        <end position="607"/>
    </location>
</feature>
<dbReference type="GO" id="GO:0035556">
    <property type="term" value="P:intracellular signal transduction"/>
    <property type="evidence" value="ECO:0007669"/>
    <property type="project" value="InterPro"/>
</dbReference>
<dbReference type="GO" id="GO:0000166">
    <property type="term" value="F:nucleotide binding"/>
    <property type="evidence" value="ECO:0007669"/>
    <property type="project" value="UniProtKB-KW"/>
</dbReference>
<feature type="transmembrane region" description="Helical" evidence="8">
    <location>
        <begin position="866"/>
        <end position="891"/>
    </location>
</feature>
<keyword evidence="4 8" id="KW-1133">Transmembrane helix</keyword>
<dbReference type="Gene3D" id="3.30.70.1230">
    <property type="entry name" value="Nucleotide cyclase"/>
    <property type="match status" value="1"/>
</dbReference>
<dbReference type="Gene3D" id="3.30.450.20">
    <property type="entry name" value="PAS domain"/>
    <property type="match status" value="1"/>
</dbReference>
<dbReference type="GeneID" id="94829829"/>
<keyword evidence="3" id="KW-0547">Nucleotide-binding</keyword>
<dbReference type="GO" id="GO:0004016">
    <property type="term" value="F:adenylate cyclase activity"/>
    <property type="evidence" value="ECO:0007669"/>
    <property type="project" value="TreeGrafter"/>
</dbReference>
<dbReference type="InterPro" id="IPR029787">
    <property type="entry name" value="Nucleotide_cyclase"/>
</dbReference>
<keyword evidence="12" id="KW-1185">Reference proteome</keyword>
<dbReference type="SMART" id="SM00091">
    <property type="entry name" value="PAS"/>
    <property type="match status" value="1"/>
</dbReference>
<feature type="domain" description="Guanylate cyclase" evidence="10">
    <location>
        <begin position="1371"/>
        <end position="1503"/>
    </location>
</feature>
<evidence type="ECO:0000256" key="1">
    <source>
        <dbReference type="ARBA" id="ARBA00004370"/>
    </source>
</evidence>
<dbReference type="VEuPathDB" id="TrichDB:TRFO_09889"/>
<dbReference type="SMART" id="SM00044">
    <property type="entry name" value="CYCc"/>
    <property type="match status" value="1"/>
</dbReference>
<feature type="compositionally biased region" description="Low complexity" evidence="7">
    <location>
        <begin position="585"/>
        <end position="604"/>
    </location>
</feature>
<proteinExistence type="predicted"/>
<dbReference type="CDD" id="cd07302">
    <property type="entry name" value="CHD"/>
    <property type="match status" value="1"/>
</dbReference>
<feature type="transmembrane region" description="Helical" evidence="8">
    <location>
        <begin position="644"/>
        <end position="667"/>
    </location>
</feature>
<comment type="caution">
    <text evidence="11">The sequence shown here is derived from an EMBL/GenBank/DDBJ whole genome shotgun (WGS) entry which is preliminary data.</text>
</comment>
<dbReference type="PANTHER" id="PTHR11920">
    <property type="entry name" value="GUANYLYL CYCLASE"/>
    <property type="match status" value="1"/>
</dbReference>
<feature type="transmembrane region" description="Helical" evidence="8">
    <location>
        <begin position="106"/>
        <end position="133"/>
    </location>
</feature>
<organism evidence="11 12">
    <name type="scientific">Tritrichomonas foetus</name>
    <dbReference type="NCBI Taxonomy" id="1144522"/>
    <lineage>
        <taxon>Eukaryota</taxon>
        <taxon>Metamonada</taxon>
        <taxon>Parabasalia</taxon>
        <taxon>Tritrichomonadida</taxon>
        <taxon>Tritrichomonadidae</taxon>
        <taxon>Tritrichomonas</taxon>
    </lineage>
</organism>
<dbReference type="OrthoDB" id="1890790at2759"/>
<evidence type="ECO:0000259" key="10">
    <source>
        <dbReference type="PROSITE" id="PS50125"/>
    </source>
</evidence>
<feature type="transmembrane region" description="Helical" evidence="8">
    <location>
        <begin position="179"/>
        <end position="204"/>
    </location>
</feature>
<dbReference type="Pfam" id="PF13426">
    <property type="entry name" value="PAS_9"/>
    <property type="match status" value="1"/>
</dbReference>
<keyword evidence="6" id="KW-0456">Lyase</keyword>
<dbReference type="Proteomes" id="UP000179807">
    <property type="component" value="Unassembled WGS sequence"/>
</dbReference>
<dbReference type="EMBL" id="MLAK01001171">
    <property type="protein sequence ID" value="OHS96509.1"/>
    <property type="molecule type" value="Genomic_DNA"/>
</dbReference>
<dbReference type="Pfam" id="PF00211">
    <property type="entry name" value="Guanylate_cyc"/>
    <property type="match status" value="1"/>
</dbReference>
<evidence type="ECO:0000256" key="4">
    <source>
        <dbReference type="ARBA" id="ARBA00022989"/>
    </source>
</evidence>
<dbReference type="PANTHER" id="PTHR11920:SF335">
    <property type="entry name" value="GUANYLATE CYCLASE"/>
    <property type="match status" value="1"/>
</dbReference>
<evidence type="ECO:0000313" key="12">
    <source>
        <dbReference type="Proteomes" id="UP000179807"/>
    </source>
</evidence>
<feature type="transmembrane region" description="Helical" evidence="8">
    <location>
        <begin position="153"/>
        <end position="173"/>
    </location>
</feature>